<dbReference type="Proteomes" id="UP001055303">
    <property type="component" value="Unassembled WGS sequence"/>
</dbReference>
<evidence type="ECO:0000313" key="3">
    <source>
        <dbReference type="EMBL" id="VUF10674.1"/>
    </source>
</evidence>
<evidence type="ECO:0000313" key="4">
    <source>
        <dbReference type="Proteomes" id="UP000401717"/>
    </source>
</evidence>
<gene>
    <name evidence="2" type="ORF">IFDJLNFL_2006</name>
    <name evidence="3" type="ORF">MTDSW087_00344</name>
</gene>
<evidence type="ECO:0008006" key="6">
    <source>
        <dbReference type="Google" id="ProtNLM"/>
    </source>
</evidence>
<keyword evidence="1" id="KW-1133">Transmembrane helix</keyword>
<protein>
    <recommendedName>
        <fullName evidence="6">Iron uptake protein</fullName>
    </recommendedName>
</protein>
<feature type="transmembrane region" description="Helical" evidence="1">
    <location>
        <begin position="12"/>
        <end position="41"/>
    </location>
</feature>
<organism evidence="3 4">
    <name type="scientific">Methylobacterium dankookense</name>
    <dbReference type="NCBI Taxonomy" id="560405"/>
    <lineage>
        <taxon>Bacteria</taxon>
        <taxon>Pseudomonadati</taxon>
        <taxon>Pseudomonadota</taxon>
        <taxon>Alphaproteobacteria</taxon>
        <taxon>Hyphomicrobiales</taxon>
        <taxon>Methylobacteriaceae</taxon>
        <taxon>Methylobacterium</taxon>
    </lineage>
</organism>
<name>A0A564FSD1_9HYPH</name>
<keyword evidence="1" id="KW-0812">Transmembrane</keyword>
<keyword evidence="1" id="KW-0472">Membrane</keyword>
<feature type="transmembrane region" description="Helical" evidence="1">
    <location>
        <begin position="75"/>
        <end position="97"/>
    </location>
</feature>
<dbReference type="RefSeq" id="WP_144759256.1">
    <property type="nucleotide sequence ID" value="NZ_BPQI01000049.1"/>
</dbReference>
<dbReference type="EMBL" id="CABFVH010000001">
    <property type="protein sequence ID" value="VUF10674.1"/>
    <property type="molecule type" value="Genomic_DNA"/>
</dbReference>
<dbReference type="AlphaFoldDB" id="A0A564FSD1"/>
<evidence type="ECO:0000256" key="1">
    <source>
        <dbReference type="SAM" id="Phobius"/>
    </source>
</evidence>
<dbReference type="Proteomes" id="UP000401717">
    <property type="component" value="Unassembled WGS sequence"/>
</dbReference>
<keyword evidence="5" id="KW-1185">Reference proteome</keyword>
<feature type="transmembrane region" description="Helical" evidence="1">
    <location>
        <begin position="47"/>
        <end position="68"/>
    </location>
</feature>
<reference evidence="3 4" key="1">
    <citation type="submission" date="2019-06" db="EMBL/GenBank/DDBJ databases">
        <authorList>
            <person name="Rodrigo-Torres L."/>
            <person name="Arahal R. D."/>
            <person name="Lucena T."/>
        </authorList>
    </citation>
    <scope>NUCLEOTIDE SEQUENCE [LARGE SCALE GENOMIC DNA]</scope>
    <source>
        <strain evidence="3 4">SW08-7</strain>
    </source>
</reference>
<reference evidence="2" key="3">
    <citation type="submission" date="2021-08" db="EMBL/GenBank/DDBJ databases">
        <authorList>
            <person name="Tani A."/>
            <person name="Ola A."/>
            <person name="Ogura Y."/>
            <person name="Katsura K."/>
            <person name="Hayashi T."/>
        </authorList>
    </citation>
    <scope>NUCLEOTIDE SEQUENCE</scope>
    <source>
        <strain evidence="2">DSM 22415</strain>
    </source>
</reference>
<evidence type="ECO:0000313" key="2">
    <source>
        <dbReference type="EMBL" id="GJD56112.1"/>
    </source>
</evidence>
<accession>A0A564FSD1</accession>
<proteinExistence type="predicted"/>
<dbReference type="EMBL" id="BPQI01000049">
    <property type="protein sequence ID" value="GJD56112.1"/>
    <property type="molecule type" value="Genomic_DNA"/>
</dbReference>
<evidence type="ECO:0000313" key="5">
    <source>
        <dbReference type="Proteomes" id="UP001055303"/>
    </source>
</evidence>
<reference evidence="2" key="2">
    <citation type="journal article" date="2021" name="Front. Microbiol.">
        <title>Comprehensive Comparative Genomics and Phenotyping of Methylobacterium Species.</title>
        <authorList>
            <person name="Alessa O."/>
            <person name="Ogura Y."/>
            <person name="Fujitani Y."/>
            <person name="Takami H."/>
            <person name="Hayashi T."/>
            <person name="Sahin N."/>
            <person name="Tani A."/>
        </authorList>
    </citation>
    <scope>NUCLEOTIDE SEQUENCE</scope>
    <source>
        <strain evidence="2">DSM 22415</strain>
    </source>
</reference>
<sequence>MSARSVGSRYRAAVLGRVLLAALGGYAVAALATGLLALVLPMPRSEAVVTATLLSFTVMVAVVVGVFAMRSLGRAALLVGGLALPLGAGLWLAQALAGAA</sequence>